<protein>
    <recommendedName>
        <fullName evidence="3">Protein kinase domain-containing protein</fullName>
    </recommendedName>
</protein>
<dbReference type="AlphaFoldDB" id="A0AAE0K9N4"/>
<accession>A0AAE0K9N4</accession>
<reference evidence="1" key="1">
    <citation type="journal article" date="2023" name="Mol. Phylogenet. Evol.">
        <title>Genome-scale phylogeny and comparative genomics of the fungal order Sordariales.</title>
        <authorList>
            <person name="Hensen N."/>
            <person name="Bonometti L."/>
            <person name="Westerberg I."/>
            <person name="Brannstrom I.O."/>
            <person name="Guillou S."/>
            <person name="Cros-Aarteil S."/>
            <person name="Calhoun S."/>
            <person name="Haridas S."/>
            <person name="Kuo A."/>
            <person name="Mondo S."/>
            <person name="Pangilinan J."/>
            <person name="Riley R."/>
            <person name="LaButti K."/>
            <person name="Andreopoulos B."/>
            <person name="Lipzen A."/>
            <person name="Chen C."/>
            <person name="Yan M."/>
            <person name="Daum C."/>
            <person name="Ng V."/>
            <person name="Clum A."/>
            <person name="Steindorff A."/>
            <person name="Ohm R.A."/>
            <person name="Martin F."/>
            <person name="Silar P."/>
            <person name="Natvig D.O."/>
            <person name="Lalanne C."/>
            <person name="Gautier V."/>
            <person name="Ament-Velasquez S.L."/>
            <person name="Kruys A."/>
            <person name="Hutchinson M.I."/>
            <person name="Powell A.J."/>
            <person name="Barry K."/>
            <person name="Miller A.N."/>
            <person name="Grigoriev I.V."/>
            <person name="Debuchy R."/>
            <person name="Gladieux P."/>
            <person name="Hiltunen Thoren M."/>
            <person name="Johannesson H."/>
        </authorList>
    </citation>
    <scope>NUCLEOTIDE SEQUENCE</scope>
    <source>
        <strain evidence="1">CBS 232.78</strain>
    </source>
</reference>
<gene>
    <name evidence="1" type="ORF">B0H63DRAFT_550681</name>
</gene>
<organism evidence="1 2">
    <name type="scientific">Podospora didyma</name>
    <dbReference type="NCBI Taxonomy" id="330526"/>
    <lineage>
        <taxon>Eukaryota</taxon>
        <taxon>Fungi</taxon>
        <taxon>Dikarya</taxon>
        <taxon>Ascomycota</taxon>
        <taxon>Pezizomycotina</taxon>
        <taxon>Sordariomycetes</taxon>
        <taxon>Sordariomycetidae</taxon>
        <taxon>Sordariales</taxon>
        <taxon>Podosporaceae</taxon>
        <taxon>Podospora</taxon>
    </lineage>
</organism>
<dbReference type="EMBL" id="JAULSW010000008">
    <property type="protein sequence ID" value="KAK3372205.1"/>
    <property type="molecule type" value="Genomic_DNA"/>
</dbReference>
<sequence>MSPTTTTFNNDAIKRNTLTAGTIEGGDQDISPSVPVPEVKSPDDLVVIKCWDVNSNALATTFLLITDDNEVFFGQASQDQDPGKMSLNEYTKALKHAPDGELFPKLPGRESSTIAADKQDEDGARIFVKGPGLYRCQPGVNMKTPPLVLRETLIMEALSRYPHPNIIRYHGCRVRRGCITAIVLDKHGQTLSQLAETTPDFFSSGFNRRTEI</sequence>
<evidence type="ECO:0000313" key="2">
    <source>
        <dbReference type="Proteomes" id="UP001285441"/>
    </source>
</evidence>
<dbReference type="Proteomes" id="UP001285441">
    <property type="component" value="Unassembled WGS sequence"/>
</dbReference>
<keyword evidence="2" id="KW-1185">Reference proteome</keyword>
<name>A0AAE0K9N4_9PEZI</name>
<comment type="caution">
    <text evidence="1">The sequence shown here is derived from an EMBL/GenBank/DDBJ whole genome shotgun (WGS) entry which is preliminary data.</text>
</comment>
<evidence type="ECO:0000313" key="1">
    <source>
        <dbReference type="EMBL" id="KAK3372205.1"/>
    </source>
</evidence>
<proteinExistence type="predicted"/>
<reference evidence="1" key="2">
    <citation type="submission" date="2023-06" db="EMBL/GenBank/DDBJ databases">
        <authorList>
            <consortium name="Lawrence Berkeley National Laboratory"/>
            <person name="Haridas S."/>
            <person name="Hensen N."/>
            <person name="Bonometti L."/>
            <person name="Westerberg I."/>
            <person name="Brannstrom I.O."/>
            <person name="Guillou S."/>
            <person name="Cros-Aarteil S."/>
            <person name="Calhoun S."/>
            <person name="Kuo A."/>
            <person name="Mondo S."/>
            <person name="Pangilinan J."/>
            <person name="Riley R."/>
            <person name="LaButti K."/>
            <person name="Andreopoulos B."/>
            <person name="Lipzen A."/>
            <person name="Chen C."/>
            <person name="Yanf M."/>
            <person name="Daum C."/>
            <person name="Ng V."/>
            <person name="Clum A."/>
            <person name="Steindorff A."/>
            <person name="Ohm R."/>
            <person name="Martin F."/>
            <person name="Silar P."/>
            <person name="Natvig D."/>
            <person name="Lalanne C."/>
            <person name="Gautier V."/>
            <person name="Ament-velasquez S.L."/>
            <person name="Kruys A."/>
            <person name="Hutchinson M.I."/>
            <person name="Powell A.J."/>
            <person name="Barry K."/>
            <person name="Miller A.N."/>
            <person name="Grigoriev I.V."/>
            <person name="Debuchy R."/>
            <person name="Gladieux P."/>
            <person name="Thoren M.H."/>
            <person name="Johannesson H."/>
        </authorList>
    </citation>
    <scope>NUCLEOTIDE SEQUENCE</scope>
    <source>
        <strain evidence="1">CBS 232.78</strain>
    </source>
</reference>
<evidence type="ECO:0008006" key="3">
    <source>
        <dbReference type="Google" id="ProtNLM"/>
    </source>
</evidence>